<accession>A0A2N0HLA0</accession>
<dbReference type="Gene3D" id="3.40.80.10">
    <property type="entry name" value="Peptidoglycan recognition protein-like"/>
    <property type="match status" value="1"/>
</dbReference>
<proteinExistence type="predicted"/>
<comment type="caution">
    <text evidence="2">The sequence shown here is derived from an EMBL/GenBank/DDBJ whole genome shotgun (WGS) entry which is preliminary data.</text>
</comment>
<dbReference type="SUPFAM" id="SSF55846">
    <property type="entry name" value="N-acetylmuramoyl-L-alanine amidase-like"/>
    <property type="match status" value="1"/>
</dbReference>
<sequence>MGMLPIRYLTIHCAATPEGRAVSHEQITRWDRDKFGQTSYHWVIEIDGSTHRTLTDDQKGAHTGGHNTGNIGICYIGGMDAGKKAAKDTRTPAQKRAMRTLVRTYQQRYPGLKVFGHRDWPGVNKACPSFDVTGWIAAGMPE</sequence>
<evidence type="ECO:0000259" key="1">
    <source>
        <dbReference type="Pfam" id="PF01510"/>
    </source>
</evidence>
<dbReference type="Proteomes" id="UP000232587">
    <property type="component" value="Unassembled WGS sequence"/>
</dbReference>
<gene>
    <name evidence="2" type="ORF">B0I00_1909</name>
</gene>
<reference evidence="2 3" key="1">
    <citation type="submission" date="2017-11" db="EMBL/GenBank/DDBJ databases">
        <title>Genomic Encyclopedia of Type Strains, Phase III (KMG-III): the genomes of soil and plant-associated and newly described type strains.</title>
        <authorList>
            <person name="Whitman W."/>
        </authorList>
    </citation>
    <scope>NUCLEOTIDE SEQUENCE [LARGE SCALE GENOMIC DNA]</scope>
    <source>
        <strain evidence="2 3">CGMCC 1.12274</strain>
    </source>
</reference>
<dbReference type="RefSeq" id="WP_100867116.1">
    <property type="nucleotide sequence ID" value="NZ_PHUF01000003.1"/>
</dbReference>
<evidence type="ECO:0000313" key="2">
    <source>
        <dbReference type="EMBL" id="PKB19669.1"/>
    </source>
</evidence>
<name>A0A2N0HLA0_9SPHN</name>
<dbReference type="CDD" id="cd06583">
    <property type="entry name" value="PGRP"/>
    <property type="match status" value="1"/>
</dbReference>
<dbReference type="GO" id="GO:0009253">
    <property type="term" value="P:peptidoglycan catabolic process"/>
    <property type="evidence" value="ECO:0007669"/>
    <property type="project" value="InterPro"/>
</dbReference>
<organism evidence="2 3">
    <name type="scientific">Novosphingobium kunmingense</name>
    <dbReference type="NCBI Taxonomy" id="1211806"/>
    <lineage>
        <taxon>Bacteria</taxon>
        <taxon>Pseudomonadati</taxon>
        <taxon>Pseudomonadota</taxon>
        <taxon>Alphaproteobacteria</taxon>
        <taxon>Sphingomonadales</taxon>
        <taxon>Sphingomonadaceae</taxon>
        <taxon>Novosphingobium</taxon>
    </lineage>
</organism>
<dbReference type="OrthoDB" id="8754850at2"/>
<dbReference type="Pfam" id="PF01510">
    <property type="entry name" value="Amidase_2"/>
    <property type="match status" value="1"/>
</dbReference>
<evidence type="ECO:0000313" key="3">
    <source>
        <dbReference type="Proteomes" id="UP000232587"/>
    </source>
</evidence>
<dbReference type="EMBL" id="PHUF01000003">
    <property type="protein sequence ID" value="PKB19669.1"/>
    <property type="molecule type" value="Genomic_DNA"/>
</dbReference>
<dbReference type="AlphaFoldDB" id="A0A2N0HLA0"/>
<protein>
    <submittedName>
        <fullName evidence="2">N-acetylmuramoyl-L-alanine amidase</fullName>
    </submittedName>
</protein>
<dbReference type="InterPro" id="IPR002502">
    <property type="entry name" value="Amidase_domain"/>
</dbReference>
<dbReference type="GO" id="GO:0008745">
    <property type="term" value="F:N-acetylmuramoyl-L-alanine amidase activity"/>
    <property type="evidence" value="ECO:0007669"/>
    <property type="project" value="InterPro"/>
</dbReference>
<dbReference type="InterPro" id="IPR036505">
    <property type="entry name" value="Amidase/PGRP_sf"/>
</dbReference>
<feature type="domain" description="N-acetylmuramoyl-L-alanine amidase" evidence="1">
    <location>
        <begin position="4"/>
        <end position="129"/>
    </location>
</feature>
<keyword evidence="3" id="KW-1185">Reference proteome</keyword>